<dbReference type="PANTHER" id="PTHR37809">
    <property type="entry name" value="RIBOSOMAL PROTEIN S12 METHYLTHIOTRANSFERASE ACCESSORY FACTOR YCAO"/>
    <property type="match status" value="1"/>
</dbReference>
<dbReference type="OrthoDB" id="7433at2157"/>
<dbReference type="NCBIfam" id="TIGR03266">
    <property type="entry name" value="methan_mark_1"/>
    <property type="match status" value="1"/>
</dbReference>
<dbReference type="EMBL" id="JXOJ01000002">
    <property type="protein sequence ID" value="KLK88471.1"/>
    <property type="molecule type" value="Genomic_DNA"/>
</dbReference>
<protein>
    <submittedName>
        <fullName evidence="2">Methanogenesis marker protein 1</fullName>
    </submittedName>
</protein>
<organism evidence="2 3">
    <name type="scientific">Methanoculleus sediminis</name>
    <dbReference type="NCBI Taxonomy" id="1550566"/>
    <lineage>
        <taxon>Archaea</taxon>
        <taxon>Methanobacteriati</taxon>
        <taxon>Methanobacteriota</taxon>
        <taxon>Stenosarchaea group</taxon>
        <taxon>Methanomicrobia</taxon>
        <taxon>Methanomicrobiales</taxon>
        <taxon>Methanomicrobiaceae</taxon>
        <taxon>Methanoculleus</taxon>
    </lineage>
</organism>
<evidence type="ECO:0000313" key="3">
    <source>
        <dbReference type="Proteomes" id="UP000035301"/>
    </source>
</evidence>
<dbReference type="PATRIC" id="fig|1550566.3.peg.1184"/>
<dbReference type="InterPro" id="IPR017667">
    <property type="entry name" value="Methan_mark_1"/>
</dbReference>
<evidence type="ECO:0000313" key="2">
    <source>
        <dbReference type="EMBL" id="KLK88471.1"/>
    </source>
</evidence>
<gene>
    <name evidence="2" type="ORF">SZ63_05500</name>
</gene>
<accession>A0A0H1R0V7</accession>
<dbReference type="STRING" id="1550566.SZ63_05500"/>
<sequence>MAITIRPVEKLYFDGTHRSRSPEETRAVVEPLMTEIGVTEIIDVTPLDRIGIPVFAAVRPGAARGAARVHAGKGKEPVHARVSAMMEALERYCAEYRGDRMEYATYEELGPGRAVHPEDLLLPRKLEQGEKVHWTPAWDILNDEEICVPSNAVFHPYDSLGMAVPLFRSDTNGLASGNVIEEAILHALLEVIERDALSIAEQKRDLGRRLIIEKECAAREVLDRFEENGIDIHLWLLDGKTGIPTVAAAADDTVTKDPAMLVMGSGTHLSPEIAALRALTEVAQSRGSYLQGGANDPQREMIIRKAGYERLKRINRMWFADADTVDIAAVPDASTRRFDLDIQRGLEEMGPYTDRVCVCDLSRTAVPVVRVVAPGFEVSHMDPDRRRSTQGENFPGF</sequence>
<dbReference type="Gene3D" id="3.30.1330.230">
    <property type="match status" value="1"/>
</dbReference>
<keyword evidence="3" id="KW-1185">Reference proteome</keyword>
<dbReference type="PROSITE" id="PS51664">
    <property type="entry name" value="YCAO"/>
    <property type="match status" value="1"/>
</dbReference>
<dbReference type="PANTHER" id="PTHR37809:SF1">
    <property type="entry name" value="RIBOSOMAL PROTEIN S12 METHYLTHIOTRANSFERASE ACCESSORY FACTOR YCAO"/>
    <property type="match status" value="1"/>
</dbReference>
<dbReference type="AlphaFoldDB" id="A0A0H1R0V7"/>
<proteinExistence type="predicted"/>
<dbReference type="Proteomes" id="UP000035301">
    <property type="component" value="Unassembled WGS sequence"/>
</dbReference>
<dbReference type="NCBIfam" id="TIGR00702">
    <property type="entry name" value="YcaO-type kinase domain"/>
    <property type="match status" value="1"/>
</dbReference>
<evidence type="ECO:0000259" key="1">
    <source>
        <dbReference type="PROSITE" id="PS51664"/>
    </source>
</evidence>
<dbReference type="InterPro" id="IPR003776">
    <property type="entry name" value="YcaO-like_dom"/>
</dbReference>
<reference evidence="2 3" key="1">
    <citation type="journal article" date="2015" name="Int. J. Syst. Evol. Microbiol.">
        <title>Methanoculleus sediminis sp. nov., a methanogen from sediments near a submarine mud volcano.</title>
        <authorList>
            <person name="Chen S.C."/>
            <person name="Chen M.F."/>
            <person name="Lai M.C."/>
            <person name="Weng C.Y."/>
            <person name="Wu S.Y."/>
            <person name="Lin S."/>
            <person name="Yang T.F."/>
            <person name="Chen P.C."/>
        </authorList>
    </citation>
    <scope>NUCLEOTIDE SEQUENCE [LARGE SCALE GENOMIC DNA]</scope>
    <source>
        <strain evidence="2 3">S3Fa</strain>
    </source>
</reference>
<dbReference type="Pfam" id="PF02624">
    <property type="entry name" value="YcaO"/>
    <property type="match status" value="1"/>
</dbReference>
<feature type="domain" description="YcaO" evidence="1">
    <location>
        <begin position="72"/>
        <end position="397"/>
    </location>
</feature>
<dbReference type="RefSeq" id="WP_048182380.1">
    <property type="nucleotide sequence ID" value="NZ_JXOJ01000002.1"/>
</dbReference>
<name>A0A0H1R0V7_9EURY</name>
<comment type="caution">
    <text evidence="2">The sequence shown here is derived from an EMBL/GenBank/DDBJ whole genome shotgun (WGS) entry which is preliminary data.</text>
</comment>